<dbReference type="RefSeq" id="WP_052670910.1">
    <property type="nucleotide sequence ID" value="NZ_CP113865.1"/>
</dbReference>
<feature type="repeat" description="TPR" evidence="1">
    <location>
        <begin position="77"/>
        <end position="110"/>
    </location>
</feature>
<dbReference type="SMART" id="SM00028">
    <property type="entry name" value="TPR"/>
    <property type="match status" value="2"/>
</dbReference>
<dbReference type="Gene3D" id="3.40.50.150">
    <property type="entry name" value="Vaccinia Virus protein VP39"/>
    <property type="match status" value="1"/>
</dbReference>
<evidence type="ECO:0000259" key="2">
    <source>
        <dbReference type="Pfam" id="PF00534"/>
    </source>
</evidence>
<organism evidence="3 4">
    <name type="scientific">Caldicellulosiruptor morganii</name>
    <dbReference type="NCBI Taxonomy" id="1387555"/>
    <lineage>
        <taxon>Bacteria</taxon>
        <taxon>Bacillati</taxon>
        <taxon>Bacillota</taxon>
        <taxon>Bacillota incertae sedis</taxon>
        <taxon>Caldicellulosiruptorales</taxon>
        <taxon>Caldicellulosiruptoraceae</taxon>
        <taxon>Caldicellulosiruptor</taxon>
    </lineage>
</organism>
<dbReference type="EMBL" id="CP113865">
    <property type="protein sequence ID" value="WAM33049.1"/>
    <property type="molecule type" value="Genomic_DNA"/>
</dbReference>
<dbReference type="InterPro" id="IPR011990">
    <property type="entry name" value="TPR-like_helical_dom_sf"/>
</dbReference>
<keyword evidence="3" id="KW-0328">Glycosyltransferase</keyword>
<proteinExistence type="predicted"/>
<dbReference type="CDD" id="cd02440">
    <property type="entry name" value="AdoMet_MTases"/>
    <property type="match status" value="1"/>
</dbReference>
<dbReference type="GO" id="GO:0016757">
    <property type="term" value="F:glycosyltransferase activity"/>
    <property type="evidence" value="ECO:0007669"/>
    <property type="project" value="UniProtKB-KW"/>
</dbReference>
<evidence type="ECO:0000313" key="4">
    <source>
        <dbReference type="Proteomes" id="UP001164909"/>
    </source>
</evidence>
<evidence type="ECO:0000256" key="1">
    <source>
        <dbReference type="PROSITE-ProRule" id="PRU00339"/>
    </source>
</evidence>
<dbReference type="SUPFAM" id="SSF53335">
    <property type="entry name" value="S-adenosyl-L-methionine-dependent methyltransferases"/>
    <property type="match status" value="1"/>
</dbReference>
<dbReference type="PROSITE" id="PS50005">
    <property type="entry name" value="TPR"/>
    <property type="match status" value="2"/>
</dbReference>
<keyword evidence="1" id="KW-0802">TPR repeat</keyword>
<dbReference type="InterPro" id="IPR019734">
    <property type="entry name" value="TPR_rpt"/>
</dbReference>
<feature type="domain" description="Glycosyl transferase family 1" evidence="2">
    <location>
        <begin position="267"/>
        <end position="387"/>
    </location>
</feature>
<keyword evidence="4" id="KW-1185">Reference proteome</keyword>
<evidence type="ECO:0000313" key="3">
    <source>
        <dbReference type="EMBL" id="WAM33049.1"/>
    </source>
</evidence>
<dbReference type="Gene3D" id="3.40.50.2000">
    <property type="entry name" value="Glycogen Phosphorylase B"/>
    <property type="match status" value="2"/>
</dbReference>
<reference evidence="3" key="1">
    <citation type="submission" date="2022-12" db="EMBL/GenBank/DDBJ databases">
        <authorList>
            <person name="Bing R.G."/>
            <person name="Willard D.J."/>
            <person name="Manesh M.J.H."/>
            <person name="Laemthong T."/>
            <person name="Crosby J.R."/>
            <person name="Kelly R.M."/>
        </authorList>
    </citation>
    <scope>NUCLEOTIDE SEQUENCE</scope>
    <source>
        <strain evidence="3">DSM 8990</strain>
    </source>
</reference>
<name>A0ABY7BJS0_9FIRM</name>
<dbReference type="EC" id="2.4.-.-" evidence="3"/>
<dbReference type="PANTHER" id="PTHR12526">
    <property type="entry name" value="GLYCOSYLTRANSFERASE"/>
    <property type="match status" value="1"/>
</dbReference>
<accession>A0ABY7BJS0</accession>
<dbReference type="PROSITE" id="PS50293">
    <property type="entry name" value="TPR_REGION"/>
    <property type="match status" value="1"/>
</dbReference>
<dbReference type="SUPFAM" id="SSF48452">
    <property type="entry name" value="TPR-like"/>
    <property type="match status" value="1"/>
</dbReference>
<gene>
    <name evidence="3" type="ORF">OTK00_001511</name>
</gene>
<dbReference type="InterPro" id="IPR029063">
    <property type="entry name" value="SAM-dependent_MTases_sf"/>
</dbReference>
<protein>
    <submittedName>
        <fullName evidence="3">Glycosyltransferase</fullName>
        <ecNumber evidence="3">2.4.-.-</ecNumber>
    </submittedName>
</protein>
<dbReference type="Pfam" id="PF13181">
    <property type="entry name" value="TPR_8"/>
    <property type="match status" value="2"/>
</dbReference>
<dbReference type="InterPro" id="IPR001296">
    <property type="entry name" value="Glyco_trans_1"/>
</dbReference>
<sequence>MSKEILNRITRIKSMLKDLIEKGDLDYALEIIRQYEKVVLNDVEMLSFKGVIYYAKNELDKAKEIFKKGLLIDSTYSDLYFNLGCVFESEGDIQTAIRYFKRALEFSKIEEEKKDVLEKLKVHENIASSVSDTKISFFVKAGLDSFIEDVILGLMDEYFVRKIIVTDFKQIDEGMQWADICWFEWCDELVIYGSRHELAREKKLICRIHRYEAFTNYIFKVEWENIDKVIFVASHIFDIVNSKLKGNIKNKSSVIPNGIRMEDYNFRKREKGFNLAYVGYLNYRKSPNLLLQIISKLRRIDKRYRLFIAGEFQDEENMMYFKYMLKEMGLEEHVIFDGWQKDINSWLEDKNYVLCCSISESQNMSIMEAMAKGIKPVIHNFVAAREIYPSYLIWDTIDEAVEMILSEDYDSAKYRAFIEANYSLKQQNIKIKGLLQELISNKQNKDIEMYYSKESITISKTNIIVIDPISVNMSVDVQRYEEDLEYKLGKYNYLTNYLSPDMLLHDNIRYMLDFLYEFIDKGVPYQKTLYYAFLLDVYKKGYYLNKPEIIIDRFIQLFNVIKRDGLIKKPIVTFINDGHLKGLTFSNGKTVSVRIPDHIKLWVISGRHRVAIAKYLGFDNIPVYVLKNSFLDKERGQIISLLPAYWAPYMEKNLEFYKEQIAQNYIGAFDGKYQSYIDENKKSIVEKFVLKVKPKLLIDVGCNRGELSYGFIKYGINVLGIDISSREELMLPNDYNFIQLDIVKDDLPFPADVILFLSVYHHIFYNYGKEKADEVFYKLLRKSKYLIFDTGHAEESGIYRQSWIKEVKKYFKTEKELLDHFGVPYEILGKWKTTQGDNRTIVVFTNKELE</sequence>
<dbReference type="Proteomes" id="UP001164909">
    <property type="component" value="Chromosome"/>
</dbReference>
<feature type="repeat" description="TPR" evidence="1">
    <location>
        <begin position="43"/>
        <end position="76"/>
    </location>
</feature>
<dbReference type="Gene3D" id="1.25.40.10">
    <property type="entry name" value="Tetratricopeptide repeat domain"/>
    <property type="match status" value="1"/>
</dbReference>
<dbReference type="SUPFAM" id="SSF53756">
    <property type="entry name" value="UDP-Glycosyltransferase/glycogen phosphorylase"/>
    <property type="match status" value="1"/>
</dbReference>
<dbReference type="Pfam" id="PF00534">
    <property type="entry name" value="Glycos_transf_1"/>
    <property type="match status" value="1"/>
</dbReference>
<keyword evidence="3" id="KW-0808">Transferase</keyword>